<proteinExistence type="predicted"/>
<evidence type="ECO:0000313" key="1">
    <source>
        <dbReference type="EMBL" id="KAJ8669270.1"/>
    </source>
</evidence>
<dbReference type="Proteomes" id="UP001239111">
    <property type="component" value="Chromosome 3"/>
</dbReference>
<evidence type="ECO:0000313" key="2">
    <source>
        <dbReference type="Proteomes" id="UP001239111"/>
    </source>
</evidence>
<sequence>MMARRKNVVKNAVQPQIVQWAWIKYVVDGVQQKVPVQNIFLSLRGKTCSNPQNTNDFVGDRRYFVQWFTCKDPSDGFMCREPRSHRNKIHPSVLYEATILQLARRLEDFGELPPSRKAPKRRHECDNREEVPEDSLSKVRKEVKQTKSLKEKVTADRASSILSDVMDTDFNKNIYGPFHPSESEDDEPYLAKTKNGE</sequence>
<organism evidence="1 2">
    <name type="scientific">Eretmocerus hayati</name>
    <dbReference type="NCBI Taxonomy" id="131215"/>
    <lineage>
        <taxon>Eukaryota</taxon>
        <taxon>Metazoa</taxon>
        <taxon>Ecdysozoa</taxon>
        <taxon>Arthropoda</taxon>
        <taxon>Hexapoda</taxon>
        <taxon>Insecta</taxon>
        <taxon>Pterygota</taxon>
        <taxon>Neoptera</taxon>
        <taxon>Endopterygota</taxon>
        <taxon>Hymenoptera</taxon>
        <taxon>Apocrita</taxon>
        <taxon>Proctotrupomorpha</taxon>
        <taxon>Chalcidoidea</taxon>
        <taxon>Aphelinidae</taxon>
        <taxon>Aphelininae</taxon>
        <taxon>Eretmocerus</taxon>
    </lineage>
</organism>
<dbReference type="EMBL" id="CM056743">
    <property type="protein sequence ID" value="KAJ8669270.1"/>
    <property type="molecule type" value="Genomic_DNA"/>
</dbReference>
<comment type="caution">
    <text evidence="1">The sequence shown here is derived from an EMBL/GenBank/DDBJ whole genome shotgun (WGS) entry which is preliminary data.</text>
</comment>
<gene>
    <name evidence="1" type="ORF">QAD02_000529</name>
</gene>
<accession>A0ACC2NI92</accession>
<reference evidence="1" key="1">
    <citation type="submission" date="2023-04" db="EMBL/GenBank/DDBJ databases">
        <title>A chromosome-level genome assembly of the parasitoid wasp Eretmocerus hayati.</title>
        <authorList>
            <person name="Zhong Y."/>
            <person name="Liu S."/>
            <person name="Liu Y."/>
        </authorList>
    </citation>
    <scope>NUCLEOTIDE SEQUENCE</scope>
    <source>
        <strain evidence="1">ZJU_SS_LIU_2023</strain>
    </source>
</reference>
<protein>
    <submittedName>
        <fullName evidence="1">Uncharacterized protein</fullName>
    </submittedName>
</protein>
<keyword evidence="2" id="KW-1185">Reference proteome</keyword>
<name>A0ACC2NI92_9HYME</name>